<proteinExistence type="predicted"/>
<keyword evidence="1" id="KW-0812">Transmembrane</keyword>
<keyword evidence="1" id="KW-0472">Membrane</keyword>
<accession>K0NPN7</accession>
<feature type="transmembrane region" description="Helical" evidence="1">
    <location>
        <begin position="12"/>
        <end position="33"/>
    </location>
</feature>
<protein>
    <submittedName>
        <fullName evidence="2">Uncharacterized protein</fullName>
    </submittedName>
</protein>
<feature type="transmembrane region" description="Helical" evidence="1">
    <location>
        <begin position="39"/>
        <end position="59"/>
    </location>
</feature>
<evidence type="ECO:0000256" key="1">
    <source>
        <dbReference type="SAM" id="Phobius"/>
    </source>
</evidence>
<feature type="transmembrane region" description="Helical" evidence="1">
    <location>
        <begin position="71"/>
        <end position="91"/>
    </location>
</feature>
<reference evidence="2 3" key="1">
    <citation type="submission" date="2012-08" db="EMBL/GenBank/DDBJ databases">
        <title>Draft Genome Sequences of Lactobacillus equicursoris CIP 110162T, isolated from thoroughbred racehorse feces and Lactobacillus sp. CRBIP 24.137 isolated from urine of human.</title>
        <authorList>
            <person name="Cousin S."/>
            <person name="Loux V."/>
            <person name="Ma L."/>
            <person name="Creno S."/>
            <person name="Clermont D."/>
            <person name="Bizet C."/>
            <person name="Bouchier C."/>
        </authorList>
    </citation>
    <scope>NUCLEOTIDE SEQUENCE [LARGE SCALE GENOMIC DNA]</scope>
    <source>
        <strain evidence="2 3">66c</strain>
    </source>
</reference>
<evidence type="ECO:0000313" key="3">
    <source>
        <dbReference type="Proteomes" id="UP000009325"/>
    </source>
</evidence>
<keyword evidence="1" id="KW-1133">Transmembrane helix</keyword>
<dbReference type="EMBL" id="CALZ01000015">
    <property type="protein sequence ID" value="CCK82818.1"/>
    <property type="molecule type" value="Genomic_DNA"/>
</dbReference>
<dbReference type="OrthoDB" id="2319452at2"/>
<dbReference type="AlphaFoldDB" id="K0NPN7"/>
<sequence length="100" mass="11134">MDSKLAKKIVFEVRLAGWLCLLPASGMLFLYKLTQGTGFLWGIGLVALLAAYILATAATDRWQKPAFVMRWALIALFFIGFIPSIPLLVAYDQERKAGQQ</sequence>
<dbReference type="Proteomes" id="UP000009325">
    <property type="component" value="Unassembled WGS sequence"/>
</dbReference>
<dbReference type="RefSeq" id="WP_009557384.1">
    <property type="nucleotide sequence ID" value="NZ_CALZ01000015.1"/>
</dbReference>
<comment type="caution">
    <text evidence="2">The sequence shown here is derived from an EMBL/GenBank/DDBJ whole genome shotgun (WGS) entry which is preliminary data.</text>
</comment>
<name>K0NPN7_9LACO</name>
<evidence type="ECO:0000313" key="2">
    <source>
        <dbReference type="EMBL" id="CCK82818.1"/>
    </source>
</evidence>
<gene>
    <name evidence="2" type="ORF">BN146_00770</name>
</gene>
<organism evidence="2 3">
    <name type="scientific">Lactobacillus equicursoris 66c</name>
    <dbReference type="NCBI Taxonomy" id="872326"/>
    <lineage>
        <taxon>Bacteria</taxon>
        <taxon>Bacillati</taxon>
        <taxon>Bacillota</taxon>
        <taxon>Bacilli</taxon>
        <taxon>Lactobacillales</taxon>
        <taxon>Lactobacillaceae</taxon>
        <taxon>Lactobacillus</taxon>
    </lineage>
</organism>